<proteinExistence type="predicted"/>
<sequence>MPLATEIHNSHCGFPHPDEAMPYAVKVNPTIRDDLCHIVLHTVETDSFSQRLEELDPLTFRNPPPCVYSESVSPDRPTPRDSSKLDTEDGCFTFSELLGLYNDTERNCFRGRKEIKTTASGCEAC</sequence>
<reference evidence="2" key="1">
    <citation type="journal article" date="2023" name="G3 (Bethesda)">
        <title>A reference genome for the long-term kleptoplast-retaining sea slug Elysia crispata morphotype clarki.</title>
        <authorList>
            <person name="Eastman K.E."/>
            <person name="Pendleton A.L."/>
            <person name="Shaikh M.A."/>
            <person name="Suttiyut T."/>
            <person name="Ogas R."/>
            <person name="Tomko P."/>
            <person name="Gavelis G."/>
            <person name="Widhalm J.R."/>
            <person name="Wisecaver J.H."/>
        </authorList>
    </citation>
    <scope>NUCLEOTIDE SEQUENCE</scope>
    <source>
        <strain evidence="2">ECLA1</strain>
    </source>
</reference>
<organism evidence="2 3">
    <name type="scientific">Elysia crispata</name>
    <name type="common">lettuce slug</name>
    <dbReference type="NCBI Taxonomy" id="231223"/>
    <lineage>
        <taxon>Eukaryota</taxon>
        <taxon>Metazoa</taxon>
        <taxon>Spiralia</taxon>
        <taxon>Lophotrochozoa</taxon>
        <taxon>Mollusca</taxon>
        <taxon>Gastropoda</taxon>
        <taxon>Heterobranchia</taxon>
        <taxon>Euthyneura</taxon>
        <taxon>Panpulmonata</taxon>
        <taxon>Sacoglossa</taxon>
        <taxon>Placobranchoidea</taxon>
        <taxon>Plakobranchidae</taxon>
        <taxon>Elysia</taxon>
    </lineage>
</organism>
<comment type="caution">
    <text evidence="2">The sequence shown here is derived from an EMBL/GenBank/DDBJ whole genome shotgun (WGS) entry which is preliminary data.</text>
</comment>
<dbReference type="AlphaFoldDB" id="A0AAE1CVH9"/>
<name>A0AAE1CVH9_9GAST</name>
<accession>A0AAE1CVH9</accession>
<dbReference type="EMBL" id="JAWDGP010006613">
    <property type="protein sequence ID" value="KAK3737836.1"/>
    <property type="molecule type" value="Genomic_DNA"/>
</dbReference>
<protein>
    <submittedName>
        <fullName evidence="2">Uncharacterized protein</fullName>
    </submittedName>
</protein>
<evidence type="ECO:0000313" key="2">
    <source>
        <dbReference type="EMBL" id="KAK3737836.1"/>
    </source>
</evidence>
<feature type="region of interest" description="Disordered" evidence="1">
    <location>
        <begin position="60"/>
        <end position="87"/>
    </location>
</feature>
<feature type="compositionally biased region" description="Basic and acidic residues" evidence="1">
    <location>
        <begin position="77"/>
        <end position="87"/>
    </location>
</feature>
<evidence type="ECO:0000313" key="3">
    <source>
        <dbReference type="Proteomes" id="UP001283361"/>
    </source>
</evidence>
<keyword evidence="3" id="KW-1185">Reference proteome</keyword>
<evidence type="ECO:0000256" key="1">
    <source>
        <dbReference type="SAM" id="MobiDB-lite"/>
    </source>
</evidence>
<dbReference type="Proteomes" id="UP001283361">
    <property type="component" value="Unassembled WGS sequence"/>
</dbReference>
<gene>
    <name evidence="2" type="ORF">RRG08_063242</name>
</gene>